<protein>
    <recommendedName>
        <fullName evidence="2">Chaperone DnaJ C-terminal domain-containing protein</fullName>
    </recommendedName>
</protein>
<dbReference type="GO" id="GO:0051082">
    <property type="term" value="F:unfolded protein binding"/>
    <property type="evidence" value="ECO:0007669"/>
    <property type="project" value="InterPro"/>
</dbReference>
<dbReference type="PANTHER" id="PTHR43096:SF52">
    <property type="entry name" value="DNAJ HOMOLOG 1, MITOCHONDRIAL-RELATED"/>
    <property type="match status" value="1"/>
</dbReference>
<dbReference type="GO" id="GO:0005737">
    <property type="term" value="C:cytoplasm"/>
    <property type="evidence" value="ECO:0007669"/>
    <property type="project" value="TreeGrafter"/>
</dbReference>
<evidence type="ECO:0000313" key="4">
    <source>
        <dbReference type="Proteomes" id="UP000824469"/>
    </source>
</evidence>
<accession>A0AA38CAU1</accession>
<dbReference type="GO" id="GO:0042026">
    <property type="term" value="P:protein refolding"/>
    <property type="evidence" value="ECO:0007669"/>
    <property type="project" value="TreeGrafter"/>
</dbReference>
<name>A0AA38CAU1_TAXCH</name>
<gene>
    <name evidence="3" type="ORF">KI387_041968</name>
</gene>
<dbReference type="AlphaFoldDB" id="A0AA38CAU1"/>
<comment type="caution">
    <text evidence="3">The sequence shown here is derived from an EMBL/GenBank/DDBJ whole genome shotgun (WGS) entry which is preliminary data.</text>
</comment>
<evidence type="ECO:0000256" key="1">
    <source>
        <dbReference type="ARBA" id="ARBA00023186"/>
    </source>
</evidence>
<organism evidence="3 4">
    <name type="scientific">Taxus chinensis</name>
    <name type="common">Chinese yew</name>
    <name type="synonym">Taxus wallichiana var. chinensis</name>
    <dbReference type="NCBI Taxonomy" id="29808"/>
    <lineage>
        <taxon>Eukaryota</taxon>
        <taxon>Viridiplantae</taxon>
        <taxon>Streptophyta</taxon>
        <taxon>Embryophyta</taxon>
        <taxon>Tracheophyta</taxon>
        <taxon>Spermatophyta</taxon>
        <taxon>Pinopsida</taxon>
        <taxon>Pinidae</taxon>
        <taxon>Conifers II</taxon>
        <taxon>Cupressales</taxon>
        <taxon>Taxaceae</taxon>
        <taxon>Taxus</taxon>
    </lineage>
</organism>
<dbReference type="SUPFAM" id="SSF49493">
    <property type="entry name" value="HSP40/DnaJ peptide-binding domain"/>
    <property type="match status" value="2"/>
</dbReference>
<dbReference type="Pfam" id="PF01556">
    <property type="entry name" value="DnaJ_C"/>
    <property type="match status" value="1"/>
</dbReference>
<proteinExistence type="predicted"/>
<keyword evidence="4" id="KW-1185">Reference proteome</keyword>
<evidence type="ECO:0000313" key="3">
    <source>
        <dbReference type="EMBL" id="KAH9292848.1"/>
    </source>
</evidence>
<dbReference type="PANTHER" id="PTHR43096">
    <property type="entry name" value="DNAJ HOMOLOG 1, MITOCHONDRIAL-RELATED"/>
    <property type="match status" value="1"/>
</dbReference>
<sequence>DLHMRFYLCHHNKTSLFSGIENGETLRVFGRGGADPEGGQPGDLFVTIKVREDPVFRREGADIHVDESISFTQAILGGSIQVPTLTGEVALKVRPGTQYGQKVVLKGK</sequence>
<feature type="non-terminal residue" evidence="3">
    <location>
        <position position="108"/>
    </location>
</feature>
<dbReference type="Proteomes" id="UP000824469">
    <property type="component" value="Unassembled WGS sequence"/>
</dbReference>
<dbReference type="InterPro" id="IPR008971">
    <property type="entry name" value="HSP40/DnaJ_pept-bd"/>
</dbReference>
<evidence type="ECO:0000259" key="2">
    <source>
        <dbReference type="Pfam" id="PF01556"/>
    </source>
</evidence>
<keyword evidence="1" id="KW-0143">Chaperone</keyword>
<feature type="non-terminal residue" evidence="3">
    <location>
        <position position="1"/>
    </location>
</feature>
<dbReference type="InterPro" id="IPR002939">
    <property type="entry name" value="DnaJ_C"/>
</dbReference>
<dbReference type="Gene3D" id="2.60.260.20">
    <property type="entry name" value="Urease metallochaperone UreE, N-terminal domain"/>
    <property type="match status" value="2"/>
</dbReference>
<feature type="domain" description="Chaperone DnaJ C-terminal" evidence="2">
    <location>
        <begin position="18"/>
        <end position="108"/>
    </location>
</feature>
<dbReference type="EMBL" id="JAHRHJ020002185">
    <property type="protein sequence ID" value="KAH9292848.1"/>
    <property type="molecule type" value="Genomic_DNA"/>
</dbReference>
<dbReference type="CDD" id="cd10747">
    <property type="entry name" value="DnaJ_C"/>
    <property type="match status" value="1"/>
</dbReference>
<reference evidence="3 4" key="1">
    <citation type="journal article" date="2021" name="Nat. Plants">
        <title>The Taxus genome provides insights into paclitaxel biosynthesis.</title>
        <authorList>
            <person name="Xiong X."/>
            <person name="Gou J."/>
            <person name="Liao Q."/>
            <person name="Li Y."/>
            <person name="Zhou Q."/>
            <person name="Bi G."/>
            <person name="Li C."/>
            <person name="Du R."/>
            <person name="Wang X."/>
            <person name="Sun T."/>
            <person name="Guo L."/>
            <person name="Liang H."/>
            <person name="Lu P."/>
            <person name="Wu Y."/>
            <person name="Zhang Z."/>
            <person name="Ro D.K."/>
            <person name="Shang Y."/>
            <person name="Huang S."/>
            <person name="Yan J."/>
        </authorList>
    </citation>
    <scope>NUCLEOTIDE SEQUENCE [LARGE SCALE GENOMIC DNA]</scope>
    <source>
        <strain evidence="3">Ta-2019</strain>
    </source>
</reference>